<dbReference type="AlphaFoldDB" id="A0AAV5VY44"/>
<feature type="non-terminal residue" evidence="8">
    <location>
        <position position="1"/>
    </location>
</feature>
<evidence type="ECO:0000256" key="2">
    <source>
        <dbReference type="ARBA" id="ARBA00022692"/>
    </source>
</evidence>
<keyword evidence="6" id="KW-1003">Cell membrane</keyword>
<dbReference type="InterPro" id="IPR021134">
    <property type="entry name" value="Bestrophin-like"/>
</dbReference>
<feature type="compositionally biased region" description="Low complexity" evidence="7">
    <location>
        <begin position="498"/>
        <end position="507"/>
    </location>
</feature>
<sequence length="531" mass="61212">QMTVSYSFDVSRNSLFVVLKVLCRWRGSVWKAVWRELLLWLMVYYTIMAIYRTNLFLTPNGQKTFELFCLYLRSHADWIPLNILLGFFVTMVLSRWRQMFLNLGFIENVAHAISTLFKHVDEEDLYARRALIRYLCLSQILVFRDISLKVRKRFPNMDSIVKAGFMEEEEKNIYEDVNTGYNKYWIPFNWACSIAMRARSTGKLNGDNYLSNFYQELKSFRSSLQLLINFDWVPVPLAYPQLVICMVRVYFLLCLCSRQFIIGSELNRSTIIDLRFPLMTVLQFLFYVGWMKVAESLLNPMGCDDDHFELNYLIDRNIETGLLIVDETFGVIPPLKMDRFKDQPKPMYTEESAPKGSDAYSGFTGSVAHIILAQEAENVPMKRISTDEFNQSKTSINGSMPGRITTMRRRFSRSSQLPPLTRARVDSITNKRDLVRSGSADSIDTSDFANPFMNSAASETIRRYLAANRRNSVQLDVVSEETNLSRLDSDSPQESKSRSSPRTESSPAPAHTDDLSMWGSARNLSSLQSTE</sequence>
<keyword evidence="6" id="KW-0869">Chloride channel</keyword>
<evidence type="ECO:0000256" key="3">
    <source>
        <dbReference type="ARBA" id="ARBA00022989"/>
    </source>
</evidence>
<comment type="subcellular location">
    <subcellularLocation>
        <location evidence="6">Cell membrane</location>
        <topology evidence="6">Multi-pass membrane protein</topology>
    </subcellularLocation>
    <subcellularLocation>
        <location evidence="1">Membrane</location>
    </subcellularLocation>
</comment>
<evidence type="ECO:0000313" key="9">
    <source>
        <dbReference type="Proteomes" id="UP001432322"/>
    </source>
</evidence>
<keyword evidence="6" id="KW-0813">Transport</keyword>
<keyword evidence="3 6" id="KW-1133">Transmembrane helix</keyword>
<name>A0AAV5VY44_9BILA</name>
<accession>A0AAV5VY44</accession>
<comment type="similarity">
    <text evidence="5 6">Belongs to the anion channel-forming bestrophin (TC 1.A.46) family. Calcium-sensitive chloride channel subfamily.</text>
</comment>
<keyword evidence="9" id="KW-1185">Reference proteome</keyword>
<evidence type="ECO:0000256" key="4">
    <source>
        <dbReference type="ARBA" id="ARBA00023136"/>
    </source>
</evidence>
<feature type="transmembrane region" description="Helical" evidence="6">
    <location>
        <begin position="37"/>
        <end position="57"/>
    </location>
</feature>
<dbReference type="PANTHER" id="PTHR10736:SF58">
    <property type="entry name" value="BESTROPHIN HOMOLOG-RELATED"/>
    <property type="match status" value="1"/>
</dbReference>
<keyword evidence="6" id="KW-0407">Ion channel</keyword>
<evidence type="ECO:0000256" key="7">
    <source>
        <dbReference type="SAM" id="MobiDB-lite"/>
    </source>
</evidence>
<keyword evidence="6" id="KW-0868">Chloride</keyword>
<dbReference type="Proteomes" id="UP001432322">
    <property type="component" value="Unassembled WGS sequence"/>
</dbReference>
<dbReference type="GO" id="GO:0034707">
    <property type="term" value="C:chloride channel complex"/>
    <property type="evidence" value="ECO:0007669"/>
    <property type="project" value="UniProtKB-KW"/>
</dbReference>
<dbReference type="EMBL" id="BTSY01000004">
    <property type="protein sequence ID" value="GMT24544.1"/>
    <property type="molecule type" value="Genomic_DNA"/>
</dbReference>
<dbReference type="GO" id="GO:0005886">
    <property type="term" value="C:plasma membrane"/>
    <property type="evidence" value="ECO:0007669"/>
    <property type="project" value="UniProtKB-SubCell"/>
</dbReference>
<evidence type="ECO:0000256" key="1">
    <source>
        <dbReference type="ARBA" id="ARBA00004370"/>
    </source>
</evidence>
<reference evidence="8" key="1">
    <citation type="submission" date="2023-10" db="EMBL/GenBank/DDBJ databases">
        <title>Genome assembly of Pristionchus species.</title>
        <authorList>
            <person name="Yoshida K."/>
            <person name="Sommer R.J."/>
        </authorList>
    </citation>
    <scope>NUCLEOTIDE SEQUENCE</scope>
    <source>
        <strain evidence="8">RS5133</strain>
    </source>
</reference>
<protein>
    <recommendedName>
        <fullName evidence="6">Bestrophin homolog</fullName>
    </recommendedName>
</protein>
<organism evidence="8 9">
    <name type="scientific">Pristionchus fissidentatus</name>
    <dbReference type="NCBI Taxonomy" id="1538716"/>
    <lineage>
        <taxon>Eukaryota</taxon>
        <taxon>Metazoa</taxon>
        <taxon>Ecdysozoa</taxon>
        <taxon>Nematoda</taxon>
        <taxon>Chromadorea</taxon>
        <taxon>Rhabditida</taxon>
        <taxon>Rhabditina</taxon>
        <taxon>Diplogasteromorpha</taxon>
        <taxon>Diplogasteroidea</taxon>
        <taxon>Neodiplogasteridae</taxon>
        <taxon>Pristionchus</taxon>
    </lineage>
</organism>
<feature type="region of interest" description="Disordered" evidence="7">
    <location>
        <begin position="480"/>
        <end position="531"/>
    </location>
</feature>
<evidence type="ECO:0000313" key="8">
    <source>
        <dbReference type="EMBL" id="GMT24544.1"/>
    </source>
</evidence>
<dbReference type="Pfam" id="PF01062">
    <property type="entry name" value="Bestrophin"/>
    <property type="match status" value="1"/>
</dbReference>
<comment type="caution">
    <text evidence="8">The sequence shown here is derived from an EMBL/GenBank/DDBJ whole genome shotgun (WGS) entry which is preliminary data.</text>
</comment>
<keyword evidence="4 6" id="KW-0472">Membrane</keyword>
<dbReference type="InterPro" id="IPR000615">
    <property type="entry name" value="Bestrophin"/>
</dbReference>
<evidence type="ECO:0000256" key="6">
    <source>
        <dbReference type="RuleBase" id="RU363126"/>
    </source>
</evidence>
<feature type="transmembrane region" description="Helical" evidence="6">
    <location>
        <begin position="78"/>
        <end position="96"/>
    </location>
</feature>
<dbReference type="PANTHER" id="PTHR10736">
    <property type="entry name" value="BESTROPHIN"/>
    <property type="match status" value="1"/>
</dbReference>
<keyword evidence="6" id="KW-0406">Ion transport</keyword>
<gene>
    <name evidence="8" type="ORF">PFISCL1PPCAC_15841</name>
</gene>
<keyword evidence="2 6" id="KW-0812">Transmembrane</keyword>
<dbReference type="GO" id="GO:0005254">
    <property type="term" value="F:chloride channel activity"/>
    <property type="evidence" value="ECO:0007669"/>
    <property type="project" value="UniProtKB-KW"/>
</dbReference>
<comment type="function">
    <text evidence="6">Forms chloride channels.</text>
</comment>
<evidence type="ECO:0000256" key="5">
    <source>
        <dbReference type="ARBA" id="ARBA00034769"/>
    </source>
</evidence>
<proteinExistence type="inferred from homology"/>
<feature type="compositionally biased region" description="Basic and acidic residues" evidence="7">
    <location>
        <begin position="487"/>
        <end position="497"/>
    </location>
</feature>
<feature type="compositionally biased region" description="Polar residues" evidence="7">
    <location>
        <begin position="522"/>
        <end position="531"/>
    </location>
</feature>